<protein>
    <recommendedName>
        <fullName evidence="3">DUF2946 domain-containing protein</fullName>
    </recommendedName>
</protein>
<dbReference type="Pfam" id="PF11162">
    <property type="entry name" value="DUF2946"/>
    <property type="match status" value="1"/>
</dbReference>
<evidence type="ECO:0000313" key="2">
    <source>
        <dbReference type="Proteomes" id="UP000199517"/>
    </source>
</evidence>
<dbReference type="EMBL" id="FOMQ01000002">
    <property type="protein sequence ID" value="SFD45129.1"/>
    <property type="molecule type" value="Genomic_DNA"/>
</dbReference>
<reference evidence="2" key="1">
    <citation type="submission" date="2016-10" db="EMBL/GenBank/DDBJ databases">
        <authorList>
            <person name="Varghese N."/>
            <person name="Submissions S."/>
        </authorList>
    </citation>
    <scope>NUCLEOTIDE SEQUENCE [LARGE SCALE GENOMIC DNA]</scope>
    <source>
        <strain evidence="2">DSM 7481</strain>
    </source>
</reference>
<keyword evidence="2" id="KW-1185">Reference proteome</keyword>
<dbReference type="InterPro" id="IPR021333">
    <property type="entry name" value="DUF2946"/>
</dbReference>
<gene>
    <name evidence="1" type="ORF">SAMN04489710_102177</name>
</gene>
<dbReference type="Proteomes" id="UP000199517">
    <property type="component" value="Unassembled WGS sequence"/>
</dbReference>
<proteinExistence type="predicted"/>
<dbReference type="STRING" id="32040.SAMN04489710_102177"/>
<dbReference type="RefSeq" id="WP_434802641.1">
    <property type="nucleotide sequence ID" value="NZ_FOMQ01000002.1"/>
</dbReference>
<dbReference type="AlphaFoldDB" id="A0A1I1SF68"/>
<accession>A0A1I1SF68</accession>
<evidence type="ECO:0000313" key="1">
    <source>
        <dbReference type="EMBL" id="SFD45129.1"/>
    </source>
</evidence>
<organism evidence="1 2">
    <name type="scientific">Paracidovorax konjaci</name>
    <dbReference type="NCBI Taxonomy" id="32040"/>
    <lineage>
        <taxon>Bacteria</taxon>
        <taxon>Pseudomonadati</taxon>
        <taxon>Pseudomonadota</taxon>
        <taxon>Betaproteobacteria</taxon>
        <taxon>Burkholderiales</taxon>
        <taxon>Comamonadaceae</taxon>
        <taxon>Paracidovorax</taxon>
    </lineage>
</organism>
<name>A0A1I1SF68_9BURK</name>
<sequence length="127" mass="13035">MALPYALLQPTARALRRWVLGCFACVLLAGVLSPMVHPRVMELVCSSMGTIQLYVHTEDGPVEMGGTAMDCPLCHLPGAPPPPAAGAFLPHPLPLGHAVQSIPAARIAAATAGPLPARGPPAHGARA</sequence>
<evidence type="ECO:0008006" key="3">
    <source>
        <dbReference type="Google" id="ProtNLM"/>
    </source>
</evidence>